<keyword evidence="6" id="KW-1185">Reference proteome</keyword>
<dbReference type="GO" id="GO:0004322">
    <property type="term" value="F:ferroxidase activity"/>
    <property type="evidence" value="ECO:0007669"/>
    <property type="project" value="UniProtKB-EC"/>
</dbReference>
<keyword evidence="4" id="KW-0238">DNA-binding</keyword>
<gene>
    <name evidence="5" type="ORF">F9L07_14280</name>
    <name evidence="4" type="ORF">KR76_26565</name>
</gene>
<dbReference type="GeneID" id="96612305"/>
<dbReference type="HOGENOM" id="CLU_098183_1_3_11"/>
<dbReference type="Gene3D" id="1.20.1260.10">
    <property type="match status" value="1"/>
</dbReference>
<evidence type="ECO:0000313" key="7">
    <source>
        <dbReference type="Proteomes" id="UP000449906"/>
    </source>
</evidence>
<dbReference type="GO" id="GO:0008199">
    <property type="term" value="F:ferric iron binding"/>
    <property type="evidence" value="ECO:0007669"/>
    <property type="project" value="InterPro"/>
</dbReference>
<feature type="domain" description="Ferritin/DPS" evidence="3">
    <location>
        <begin position="28"/>
        <end position="160"/>
    </location>
</feature>
<dbReference type="InterPro" id="IPR012347">
    <property type="entry name" value="Ferritin-like"/>
</dbReference>
<dbReference type="RefSeq" id="WP_038682650.1">
    <property type="nucleotide sequence ID" value="NZ_BJMC01000020.1"/>
</dbReference>
<keyword evidence="4" id="KW-0560">Oxidoreductase</keyword>
<evidence type="ECO:0000313" key="4">
    <source>
        <dbReference type="EMBL" id="AIY19444.1"/>
    </source>
</evidence>
<dbReference type="CDD" id="cd01043">
    <property type="entry name" value="DPS"/>
    <property type="match status" value="1"/>
</dbReference>
<dbReference type="AlphaFoldDB" id="A0A0A1DQ03"/>
<reference evidence="5 7" key="2">
    <citation type="submission" date="2019-09" db="EMBL/GenBank/DDBJ databases">
        <title>Pimelobacter sp. isolated from Paulinella.</title>
        <authorList>
            <person name="Jeong S.E."/>
        </authorList>
    </citation>
    <scope>NUCLEOTIDE SEQUENCE [LARGE SCALE GENOMIC DNA]</scope>
    <source>
        <strain evidence="5 7">Pch-N</strain>
    </source>
</reference>
<dbReference type="PANTHER" id="PTHR42932">
    <property type="entry name" value="GENERAL STRESS PROTEIN 20U"/>
    <property type="match status" value="1"/>
</dbReference>
<dbReference type="eggNOG" id="COG0783">
    <property type="taxonomic scope" value="Bacteria"/>
</dbReference>
<evidence type="ECO:0000313" key="6">
    <source>
        <dbReference type="Proteomes" id="UP000030300"/>
    </source>
</evidence>
<dbReference type="PRINTS" id="PR01346">
    <property type="entry name" value="HELNAPAPROT"/>
</dbReference>
<reference evidence="4 6" key="1">
    <citation type="journal article" date="2015" name="Genome Announc.">
        <title>Complete Genome Sequence of Steroid-Transforming Nocardioides simplex VKM Ac-2033D.</title>
        <authorList>
            <person name="Shtratnikova V.Y."/>
            <person name="Schelkunov M.I."/>
            <person name="Pekov Y.A."/>
            <person name="Fokina V.V."/>
            <person name="Logacheva M.D."/>
            <person name="Sokolov S.L."/>
            <person name="Bragin E.Y."/>
            <person name="Ashapkin V.V."/>
            <person name="Donova M.V."/>
        </authorList>
    </citation>
    <scope>NUCLEOTIDE SEQUENCE [LARGE SCALE GENOMIC DNA]</scope>
    <source>
        <strain evidence="4 6">VKM Ac-2033D</strain>
    </source>
</reference>
<dbReference type="Proteomes" id="UP000030300">
    <property type="component" value="Chromosome"/>
</dbReference>
<dbReference type="InterPro" id="IPR002177">
    <property type="entry name" value="DPS_DNA-bd"/>
</dbReference>
<dbReference type="EC" id="1.16.3.1" evidence="4"/>
<sequence length="177" mass="19113">MAATATQHRTRQHVSHPAFRADEQLAGHLQQVLVDLNDLALQGKQAHWNAVGPNFRDLHLQLDEIVDAARTFTDDVAERMRALYVVPDGTSARTAAQSSLPAFPGGEVETGAVIDAIVASLYAVAGTARRVHDEVDAADPTTADLLHTIIERIEQLAWLTDAERRTPGASVPEAIVV</sequence>
<dbReference type="OrthoDB" id="9797687at2"/>
<evidence type="ECO:0000259" key="3">
    <source>
        <dbReference type="Pfam" id="PF00210"/>
    </source>
</evidence>
<organism evidence="4 6">
    <name type="scientific">Nocardioides simplex</name>
    <name type="common">Arthrobacter simplex</name>
    <dbReference type="NCBI Taxonomy" id="2045"/>
    <lineage>
        <taxon>Bacteria</taxon>
        <taxon>Bacillati</taxon>
        <taxon>Actinomycetota</taxon>
        <taxon>Actinomycetes</taxon>
        <taxon>Propionibacteriales</taxon>
        <taxon>Nocardioidaceae</taxon>
        <taxon>Pimelobacter</taxon>
    </lineage>
</organism>
<dbReference type="STRING" id="2045.KR76_26565"/>
<dbReference type="InterPro" id="IPR008331">
    <property type="entry name" value="Ferritin_DPS_dom"/>
</dbReference>
<name>A0A0A1DQ03_NOCSI</name>
<dbReference type="KEGG" id="psim:KR76_26565"/>
<dbReference type="EMBL" id="WBVM01000001">
    <property type="protein sequence ID" value="KAB2812876.1"/>
    <property type="molecule type" value="Genomic_DNA"/>
</dbReference>
<comment type="similarity">
    <text evidence="1 2">Belongs to the Dps family.</text>
</comment>
<proteinExistence type="inferred from homology"/>
<dbReference type="SUPFAM" id="SSF47240">
    <property type="entry name" value="Ferritin-like"/>
    <property type="match status" value="1"/>
</dbReference>
<accession>A0A0A1DQ03</accession>
<evidence type="ECO:0000256" key="1">
    <source>
        <dbReference type="ARBA" id="ARBA00009497"/>
    </source>
</evidence>
<dbReference type="PIRSF" id="PIRSF005900">
    <property type="entry name" value="Dps"/>
    <property type="match status" value="1"/>
</dbReference>
<evidence type="ECO:0000313" key="5">
    <source>
        <dbReference type="EMBL" id="KAB2812876.1"/>
    </source>
</evidence>
<protein>
    <submittedName>
        <fullName evidence="5">DNA starvation/stationary phase protection protein</fullName>
    </submittedName>
    <submittedName>
        <fullName evidence="4">Non-specific DNA-binding protein Dps</fullName>
        <ecNumber evidence="4">1.16.3.1</ecNumber>
    </submittedName>
</protein>
<dbReference type="GO" id="GO:0003677">
    <property type="term" value="F:DNA binding"/>
    <property type="evidence" value="ECO:0007669"/>
    <property type="project" value="UniProtKB-KW"/>
</dbReference>
<dbReference type="InterPro" id="IPR009078">
    <property type="entry name" value="Ferritin-like_SF"/>
</dbReference>
<dbReference type="EMBL" id="CP009896">
    <property type="protein sequence ID" value="AIY19444.1"/>
    <property type="molecule type" value="Genomic_DNA"/>
</dbReference>
<dbReference type="PANTHER" id="PTHR42932:SF2">
    <property type="entry name" value="DNA PROTECTION DURING STARVATION PROTEIN 1"/>
    <property type="match status" value="1"/>
</dbReference>
<dbReference type="Proteomes" id="UP000449906">
    <property type="component" value="Unassembled WGS sequence"/>
</dbReference>
<evidence type="ECO:0000256" key="2">
    <source>
        <dbReference type="RuleBase" id="RU003875"/>
    </source>
</evidence>
<dbReference type="Pfam" id="PF00210">
    <property type="entry name" value="Ferritin"/>
    <property type="match status" value="1"/>
</dbReference>